<dbReference type="RefSeq" id="XP_031789127.1">
    <property type="nucleotide sequence ID" value="XM_031933267.1"/>
</dbReference>
<dbReference type="GeneID" id="116418154"/>
<feature type="compositionally biased region" description="Basic and acidic residues" evidence="1">
    <location>
        <begin position="67"/>
        <end position="82"/>
    </location>
</feature>
<dbReference type="GeneID" id="116418155"/>
<dbReference type="KEGG" id="nvi:116418235"/>
<dbReference type="EnsemblMetazoa" id="XM_031933266">
    <property type="protein sequence ID" value="XP_031789126"/>
    <property type="gene ID" value="LOC116418153"/>
</dbReference>
<proteinExistence type="predicted"/>
<dbReference type="RefSeq" id="XP_031789155.1">
    <property type="nucleotide sequence ID" value="XM_031933295.1"/>
</dbReference>
<dbReference type="KEGG" id="nvi:116418233"/>
<dbReference type="GeneID" id="116418153"/>
<dbReference type="KEGG" id="nvi:116418234"/>
<dbReference type="KEGG" id="nvi:116418154"/>
<dbReference type="EnsemblMetazoa" id="XM_031933267">
    <property type="protein sequence ID" value="XP_031789127"/>
    <property type="gene ID" value="LOC116418154"/>
</dbReference>
<feature type="region of interest" description="Disordered" evidence="1">
    <location>
        <begin position="230"/>
        <end position="330"/>
    </location>
</feature>
<protein>
    <submittedName>
        <fullName evidence="2">Uncharacterized protein</fullName>
    </submittedName>
</protein>
<dbReference type="KEGG" id="nvi:116418236"/>
<dbReference type="RefSeq" id="XP_031789154.1">
    <property type="nucleotide sequence ID" value="XM_031933294.1"/>
</dbReference>
<dbReference type="Proteomes" id="UP000002358">
    <property type="component" value="Unassembled WGS sequence"/>
</dbReference>
<evidence type="ECO:0000313" key="3">
    <source>
        <dbReference type="Proteomes" id="UP000002358"/>
    </source>
</evidence>
<dbReference type="RefSeq" id="XP_031789128.1">
    <property type="nucleotide sequence ID" value="XM_031933268.1"/>
</dbReference>
<accession>A0A7M7QMZ5</accession>
<dbReference type="EnsemblMetazoa" id="XM_031933291">
    <property type="protein sequence ID" value="XP_031789151"/>
    <property type="gene ID" value="LOC116418232"/>
</dbReference>
<dbReference type="GeneID" id="116418232"/>
<evidence type="ECO:0000256" key="1">
    <source>
        <dbReference type="SAM" id="MobiDB-lite"/>
    </source>
</evidence>
<feature type="region of interest" description="Disordered" evidence="1">
    <location>
        <begin position="1"/>
        <end position="24"/>
    </location>
</feature>
<keyword evidence="3" id="KW-1185">Reference proteome</keyword>
<dbReference type="EnsemblMetazoa" id="XM_031933294">
    <property type="protein sequence ID" value="XP_031789154"/>
    <property type="gene ID" value="LOC116418235"/>
</dbReference>
<dbReference type="EnsemblMetazoa" id="XM_031933293">
    <property type="protein sequence ID" value="XP_031789153"/>
    <property type="gene ID" value="LOC116418234"/>
</dbReference>
<dbReference type="GeneID" id="116418236"/>
<dbReference type="KEGG" id="nvi:116418155"/>
<dbReference type="GeneID" id="116418235"/>
<dbReference type="RefSeq" id="XP_031789151.1">
    <property type="nucleotide sequence ID" value="XM_031933291.1"/>
</dbReference>
<organism evidence="2 3">
    <name type="scientific">Nasonia vitripennis</name>
    <name type="common">Parasitic wasp</name>
    <dbReference type="NCBI Taxonomy" id="7425"/>
    <lineage>
        <taxon>Eukaryota</taxon>
        <taxon>Metazoa</taxon>
        <taxon>Ecdysozoa</taxon>
        <taxon>Arthropoda</taxon>
        <taxon>Hexapoda</taxon>
        <taxon>Insecta</taxon>
        <taxon>Pterygota</taxon>
        <taxon>Neoptera</taxon>
        <taxon>Endopterygota</taxon>
        <taxon>Hymenoptera</taxon>
        <taxon>Apocrita</taxon>
        <taxon>Proctotrupomorpha</taxon>
        <taxon>Chalcidoidea</taxon>
        <taxon>Pteromalidae</taxon>
        <taxon>Pteromalinae</taxon>
        <taxon>Nasonia</taxon>
    </lineage>
</organism>
<dbReference type="RefSeq" id="XP_031789153.1">
    <property type="nucleotide sequence ID" value="XM_031933293.1"/>
</dbReference>
<feature type="region of interest" description="Disordered" evidence="1">
    <location>
        <begin position="53"/>
        <end position="98"/>
    </location>
</feature>
<dbReference type="KEGG" id="nvi:116416717"/>
<dbReference type="EnsemblMetazoa" id="XM_031933292">
    <property type="protein sequence ID" value="XP_031789152"/>
    <property type="gene ID" value="LOC116418233"/>
</dbReference>
<dbReference type="KEGG" id="nvi:116418153"/>
<dbReference type="RefSeq" id="XP_031789152.1">
    <property type="nucleotide sequence ID" value="XM_031933292.1"/>
</dbReference>
<dbReference type="InParanoid" id="A0A7M7QMZ5"/>
<dbReference type="AlphaFoldDB" id="A0A7M7QMZ5"/>
<reference evidence="2" key="1">
    <citation type="submission" date="2021-01" db="UniProtKB">
        <authorList>
            <consortium name="EnsemblMetazoa"/>
        </authorList>
    </citation>
    <scope>IDENTIFICATION</scope>
</reference>
<name>A0A7M7QMZ5_NASVI</name>
<dbReference type="RefSeq" id="XP_031781793.1">
    <property type="nucleotide sequence ID" value="XM_031925933.1"/>
</dbReference>
<dbReference type="GeneID" id="116416717"/>
<dbReference type="GeneID" id="116418233"/>
<feature type="compositionally biased region" description="Low complexity" evidence="1">
    <location>
        <begin position="242"/>
        <end position="309"/>
    </location>
</feature>
<dbReference type="RefSeq" id="XP_031789126.1">
    <property type="nucleotide sequence ID" value="XM_031933266.1"/>
</dbReference>
<evidence type="ECO:0000313" key="2">
    <source>
        <dbReference type="EnsemblMetazoa" id="XP_031789155"/>
    </source>
</evidence>
<dbReference type="EnsemblMetazoa" id="XM_031925933">
    <property type="protein sequence ID" value="XP_031781793"/>
    <property type="gene ID" value="LOC116416717"/>
</dbReference>
<dbReference type="EnsemblMetazoa" id="XM_031933295">
    <property type="protein sequence ID" value="XP_031789155"/>
    <property type="gene ID" value="LOC116418236"/>
</dbReference>
<sequence length="466" mass="50791">MALVQQDSDHLPKQPGPDNTKNLAVTNIFKRLTSSKRPDKCGIKVEVKRSSSPILPIKKGGQKRKRNSLEVEAKAKRPREIVPETSRSSTSKKSIPRGRYVDSENNVIRPPTPCYLEVDADDKHSLDYFDALVYKNPEKELARRLIDKESDKLFNFLELPKNEAKSIGEIAKSPFKPLNLSASSSDSDDLQQLEHDEQPMANNSPAQVILQPASEPVDLPLSIIGGRTIDSEEAHEDPLNVSTCSTSSTSSNRSTSSTSSKSSSCSTCSTCSTSSSSSSSNSSSSSSKTSSSNSSSDDSESSNSSNSSSSDDEKAPTSIPDIPKPPCEPITIKKIQDPVASKTLNSNIRKSTVARRGRAVLNPLARGIRTRKTIVEKAQTLIQDIPKSPCEPITLKKIQHPVASNTLKANNRKNTVARRGRVVMNPLSRGIRTTKTIVPTQVIAPQNVVTSRMQLIHGLYYKEISN</sequence>
<dbReference type="KEGG" id="nvi:116418232"/>
<dbReference type="GeneID" id="116418234"/>
<dbReference type="EnsemblMetazoa" id="XM_031933268">
    <property type="protein sequence ID" value="XP_031789128"/>
    <property type="gene ID" value="LOC116418155"/>
</dbReference>